<evidence type="ECO:0000313" key="8">
    <source>
        <dbReference type="Proteomes" id="UP001175211"/>
    </source>
</evidence>
<reference evidence="7" key="1">
    <citation type="submission" date="2023-06" db="EMBL/GenBank/DDBJ databases">
        <authorList>
            <consortium name="Lawrence Berkeley National Laboratory"/>
            <person name="Ahrendt S."/>
            <person name="Sahu N."/>
            <person name="Indic B."/>
            <person name="Wong-Bajracharya J."/>
            <person name="Merenyi Z."/>
            <person name="Ke H.-M."/>
            <person name="Monk M."/>
            <person name="Kocsube S."/>
            <person name="Drula E."/>
            <person name="Lipzen A."/>
            <person name="Balint B."/>
            <person name="Henrissat B."/>
            <person name="Andreopoulos B."/>
            <person name="Martin F.M."/>
            <person name="Harder C.B."/>
            <person name="Rigling D."/>
            <person name="Ford K.L."/>
            <person name="Foster G.D."/>
            <person name="Pangilinan J."/>
            <person name="Papanicolaou A."/>
            <person name="Barry K."/>
            <person name="LaButti K."/>
            <person name="Viragh M."/>
            <person name="Koriabine M."/>
            <person name="Yan M."/>
            <person name="Riley R."/>
            <person name="Champramary S."/>
            <person name="Plett K.L."/>
            <person name="Tsai I.J."/>
            <person name="Slot J."/>
            <person name="Sipos G."/>
            <person name="Plett J."/>
            <person name="Nagy L.G."/>
            <person name="Grigoriev I.V."/>
        </authorList>
    </citation>
    <scope>NUCLEOTIDE SEQUENCE</scope>
    <source>
        <strain evidence="7">CCBAS 213</strain>
    </source>
</reference>
<dbReference type="PROSITE" id="PS51192">
    <property type="entry name" value="HELICASE_ATP_BIND_1"/>
    <property type="match status" value="1"/>
</dbReference>
<feature type="compositionally biased region" description="Basic and acidic residues" evidence="4">
    <location>
        <begin position="1097"/>
        <end position="1137"/>
    </location>
</feature>
<dbReference type="InterPro" id="IPR014001">
    <property type="entry name" value="Helicase_ATP-bd"/>
</dbReference>
<dbReference type="InterPro" id="IPR049730">
    <property type="entry name" value="SNF2/RAD54-like_C"/>
</dbReference>
<evidence type="ECO:0000313" key="7">
    <source>
        <dbReference type="EMBL" id="KAK0439091.1"/>
    </source>
</evidence>
<evidence type="ECO:0000256" key="2">
    <source>
        <dbReference type="ARBA" id="ARBA00022801"/>
    </source>
</evidence>
<protein>
    <submittedName>
        <fullName evidence="7">P-loop containing nucleoside triphosphate hydrolase protein</fullName>
    </submittedName>
</protein>
<accession>A0AA39JC47</accession>
<keyword evidence="8" id="KW-1185">Reference proteome</keyword>
<dbReference type="EMBL" id="JAUEPS010000090">
    <property type="protein sequence ID" value="KAK0439091.1"/>
    <property type="molecule type" value="Genomic_DNA"/>
</dbReference>
<dbReference type="Gene3D" id="3.40.50.300">
    <property type="entry name" value="P-loop containing nucleotide triphosphate hydrolases"/>
    <property type="match status" value="1"/>
</dbReference>
<keyword evidence="3" id="KW-0067">ATP-binding</keyword>
<dbReference type="Gene3D" id="3.40.50.10810">
    <property type="entry name" value="Tandem AAA-ATPase domain"/>
    <property type="match status" value="1"/>
</dbReference>
<gene>
    <name evidence="7" type="ORF">EV420DRAFT_1769575</name>
</gene>
<dbReference type="SMART" id="SM00490">
    <property type="entry name" value="HELICc"/>
    <property type="match status" value="1"/>
</dbReference>
<organism evidence="7 8">
    <name type="scientific">Armillaria tabescens</name>
    <name type="common">Ringless honey mushroom</name>
    <name type="synonym">Agaricus tabescens</name>
    <dbReference type="NCBI Taxonomy" id="1929756"/>
    <lineage>
        <taxon>Eukaryota</taxon>
        <taxon>Fungi</taxon>
        <taxon>Dikarya</taxon>
        <taxon>Basidiomycota</taxon>
        <taxon>Agaricomycotina</taxon>
        <taxon>Agaricomycetes</taxon>
        <taxon>Agaricomycetidae</taxon>
        <taxon>Agaricales</taxon>
        <taxon>Marasmiineae</taxon>
        <taxon>Physalacriaceae</taxon>
        <taxon>Desarmillaria</taxon>
    </lineage>
</organism>
<dbReference type="Pfam" id="PF00271">
    <property type="entry name" value="Helicase_C"/>
    <property type="match status" value="1"/>
</dbReference>
<dbReference type="GO" id="GO:0016787">
    <property type="term" value="F:hydrolase activity"/>
    <property type="evidence" value="ECO:0007669"/>
    <property type="project" value="UniProtKB-KW"/>
</dbReference>
<dbReference type="SMART" id="SM00487">
    <property type="entry name" value="DEXDc"/>
    <property type="match status" value="1"/>
</dbReference>
<sequence length="1184" mass="134126">MGRIRQKARALCAIVFATYPELFEQPIWQEHMGFQGFDGTNIRHIHNADLPHIREFLEHIKDLPTEDAIVAVNSSTDDTHSKGRNAYTKWWMASGFIRRLNESLKRGLARADVNIKAMYRFTAKKTKFVTIGQFSLKEAEIAEAMFGSAYEDRESGSAREEFRMLLHFLLTEYINARRKDQQKAVVLRAAAKKEVDAAWKAFDNPDTSINAKQGKVILLALEKYERFIGWEATDAEMLEWAEHERMKGLFEKALVKTETDEKELKRRKKSAQFITGRLSGRNLAITASEKEIESLQTEYTSRLESIEDLRQNEEGERNDIDVNPGLPAHPALIGFDQWMACGDLGVEAWAKTSYEQLREMLRWPQGRPEEFNQFLNSSLVDYWDDENKEYLKKIPSEGDADNKVITLMWHQLVGITALVNMFWTAEEIPEGVPGALLADEVGLGKTAQMMGIIAFIIATRRTQLSKKKLPNVIANLPFFCGKKQIPNAPHLILVPTTLLGQCYVELKRWFRPHIIDIFVMPTMEKAWAEFFEGIDKSLQDPCHIVIVASHSTISQMARRNLSISSTKTPMASVLREDRHNGMDYAPLWSREFCSVIVDEGHNFRTTNVAYHGLNRIMEKAFVRIIATATPLYQSPRDLCNIGRLLRISAFLGEKAENAEAEMIRQIAKLRRDVTKEGRDIVIAYNNRLMHGEKVKSPFEAAYKKSADWVTDIQFGYNGRIIRRAVTSKRYQGNPEEEPKDLLSDLPPSEKRDILVHLTDAEKREMDAEMEKWSKRKEAGTTEVADAGAFLLNYRLAVAYPQSQRDPTSLSAKGKKKFPPFSSLEEYQRFPGAKLQTLINICKHFLAGDDALPPYTDSTTKQTVYPDFPELPSGVVRTYNKKLLVFHEFPMLDDLMKSALELNGIKVGCLNGTMRINARQEIVHEFIHGNSFRVLLLSQVGHQGLNLMRASIMISFDLTWSKVTEQQKEGRIIRHGQDMVVYIYRLVAANTIDVLMAQHAGVKAEQLKQFFTKPDSNLKRNREAFRIIFQCDIPADAAPAADGDTDDEEEGEEEGADEDTANARPAKKQRTNLDAAKSTQTHTKDSPRRRKGPIPKDNSAEKDSNQKKKRSQAKDKSDGKGKDKKTPQAEHEGEDHHASQPPKKKTRPEQSQGNATAGAPTTEADRGGPDTTQGGESRAESSSHN</sequence>
<dbReference type="GO" id="GO:0005524">
    <property type="term" value="F:ATP binding"/>
    <property type="evidence" value="ECO:0007669"/>
    <property type="project" value="InterPro"/>
</dbReference>
<dbReference type="PROSITE" id="PS51194">
    <property type="entry name" value="HELICASE_CTER"/>
    <property type="match status" value="1"/>
</dbReference>
<dbReference type="Proteomes" id="UP001175211">
    <property type="component" value="Unassembled WGS sequence"/>
</dbReference>
<dbReference type="InterPro" id="IPR000330">
    <property type="entry name" value="SNF2_N"/>
</dbReference>
<evidence type="ECO:0000259" key="5">
    <source>
        <dbReference type="PROSITE" id="PS51192"/>
    </source>
</evidence>
<feature type="domain" description="Helicase ATP-binding" evidence="5">
    <location>
        <begin position="426"/>
        <end position="648"/>
    </location>
</feature>
<dbReference type="AlphaFoldDB" id="A0AA39JC47"/>
<name>A0AA39JC47_ARMTA</name>
<dbReference type="SUPFAM" id="SSF52540">
    <property type="entry name" value="P-loop containing nucleoside triphosphate hydrolases"/>
    <property type="match status" value="2"/>
</dbReference>
<evidence type="ECO:0000256" key="4">
    <source>
        <dbReference type="SAM" id="MobiDB-lite"/>
    </source>
</evidence>
<dbReference type="InterPro" id="IPR038718">
    <property type="entry name" value="SNF2-like_sf"/>
</dbReference>
<keyword evidence="1" id="KW-0547">Nucleotide-binding</keyword>
<feature type="region of interest" description="Disordered" evidence="4">
    <location>
        <begin position="1035"/>
        <end position="1184"/>
    </location>
</feature>
<dbReference type="RefSeq" id="XP_060323161.1">
    <property type="nucleotide sequence ID" value="XM_060481035.1"/>
</dbReference>
<keyword evidence="2 7" id="KW-0378">Hydrolase</keyword>
<feature type="domain" description="Helicase C-terminal" evidence="6">
    <location>
        <begin position="869"/>
        <end position="1025"/>
    </location>
</feature>
<feature type="compositionally biased region" description="Acidic residues" evidence="4">
    <location>
        <begin position="1042"/>
        <end position="1059"/>
    </location>
</feature>
<dbReference type="PANTHER" id="PTHR10799">
    <property type="entry name" value="SNF2/RAD54 HELICASE FAMILY"/>
    <property type="match status" value="1"/>
</dbReference>
<dbReference type="CDD" id="cd18793">
    <property type="entry name" value="SF2_C_SNF"/>
    <property type="match status" value="1"/>
</dbReference>
<evidence type="ECO:0000256" key="3">
    <source>
        <dbReference type="ARBA" id="ARBA00022840"/>
    </source>
</evidence>
<comment type="caution">
    <text evidence="7">The sequence shown here is derived from an EMBL/GenBank/DDBJ whole genome shotgun (WGS) entry which is preliminary data.</text>
</comment>
<dbReference type="InterPro" id="IPR027417">
    <property type="entry name" value="P-loop_NTPase"/>
</dbReference>
<evidence type="ECO:0000256" key="1">
    <source>
        <dbReference type="ARBA" id="ARBA00022741"/>
    </source>
</evidence>
<proteinExistence type="predicted"/>
<evidence type="ECO:0000259" key="6">
    <source>
        <dbReference type="PROSITE" id="PS51194"/>
    </source>
</evidence>
<dbReference type="Pfam" id="PF00176">
    <property type="entry name" value="SNF2-rel_dom"/>
    <property type="match status" value="1"/>
</dbReference>
<dbReference type="GeneID" id="85364583"/>
<dbReference type="InterPro" id="IPR001650">
    <property type="entry name" value="Helicase_C-like"/>
</dbReference>